<dbReference type="EMBL" id="JBCLYO010000031">
    <property type="protein sequence ID" value="KAL0076436.1"/>
    <property type="molecule type" value="Genomic_DNA"/>
</dbReference>
<comment type="caution">
    <text evidence="7">The sequence shown here is derived from an EMBL/GenBank/DDBJ whole genome shotgun (WGS) entry which is preliminary data.</text>
</comment>
<keyword evidence="8" id="KW-1185">Reference proteome</keyword>
<evidence type="ECO:0000256" key="5">
    <source>
        <dbReference type="SAM" id="MobiDB-lite"/>
    </source>
</evidence>
<feature type="compositionally biased region" description="Basic and acidic residues" evidence="5">
    <location>
        <begin position="97"/>
        <end position="106"/>
    </location>
</feature>
<evidence type="ECO:0000256" key="1">
    <source>
        <dbReference type="ARBA" id="ARBA00004123"/>
    </source>
</evidence>
<dbReference type="Proteomes" id="UP001448207">
    <property type="component" value="Unassembled WGS sequence"/>
</dbReference>
<dbReference type="SUPFAM" id="SSF47113">
    <property type="entry name" value="Histone-fold"/>
    <property type="match status" value="1"/>
</dbReference>
<dbReference type="InterPro" id="IPR051377">
    <property type="entry name" value="DNA_Pol-Epsilon_Subunit"/>
</dbReference>
<gene>
    <name evidence="7" type="ORF">J3Q64DRAFT_1647665</name>
</gene>
<evidence type="ECO:0000313" key="7">
    <source>
        <dbReference type="EMBL" id="KAL0076436.1"/>
    </source>
</evidence>
<sequence length="157" mass="17398">MSSIEDNELPKANVARVLKNALPAGTALQKDAKLAVSKASTVFINYLSTVANDIAKSANHKTISAADVFKAMEILELDHLTPQLKEAFVGIVLEGQEQAKKAKHGDEEDEEVEDEVEEEEVEEEEEIEEEEEEAEESDDRKNEQNALDDDALLDMDV</sequence>
<evidence type="ECO:0000256" key="3">
    <source>
        <dbReference type="ARBA" id="ARBA00039775"/>
    </source>
</evidence>
<dbReference type="Gene3D" id="1.10.20.10">
    <property type="entry name" value="Histone, subunit A"/>
    <property type="match status" value="1"/>
</dbReference>
<protein>
    <recommendedName>
        <fullName evidence="3">DNA polymerase epsilon subunit D</fullName>
    </recommendedName>
    <alternativeName>
        <fullName evidence="4">DNA polymerase II subunit D</fullName>
    </alternativeName>
</protein>
<dbReference type="InterPro" id="IPR003958">
    <property type="entry name" value="CBFA_NFYB_domain"/>
</dbReference>
<evidence type="ECO:0000313" key="8">
    <source>
        <dbReference type="Proteomes" id="UP001448207"/>
    </source>
</evidence>
<feature type="region of interest" description="Disordered" evidence="5">
    <location>
        <begin position="97"/>
        <end position="157"/>
    </location>
</feature>
<feature type="compositionally biased region" description="Acidic residues" evidence="5">
    <location>
        <begin position="107"/>
        <end position="137"/>
    </location>
</feature>
<reference evidence="7 8" key="1">
    <citation type="submission" date="2024-04" db="EMBL/GenBank/DDBJ databases">
        <title>Symmetric and asymmetric DNA N6-adenine methylation regulates different biological responses in Mucorales.</title>
        <authorList>
            <consortium name="Lawrence Berkeley National Laboratory"/>
            <person name="Lax C."/>
            <person name="Mondo S.J."/>
            <person name="Osorio-Concepcion M."/>
            <person name="Muszewska A."/>
            <person name="Corrochano-Luque M."/>
            <person name="Gutierrez G."/>
            <person name="Riley R."/>
            <person name="Lipzen A."/>
            <person name="Guo J."/>
            <person name="Hundley H."/>
            <person name="Amirebrahimi M."/>
            <person name="Ng V."/>
            <person name="Lorenzo-Gutierrez D."/>
            <person name="Binder U."/>
            <person name="Yang J."/>
            <person name="Song Y."/>
            <person name="Canovas D."/>
            <person name="Navarro E."/>
            <person name="Freitag M."/>
            <person name="Gabaldon T."/>
            <person name="Grigoriev I.V."/>
            <person name="Corrochano L.M."/>
            <person name="Nicolas F.E."/>
            <person name="Garre V."/>
        </authorList>
    </citation>
    <scope>NUCLEOTIDE SEQUENCE [LARGE SCALE GENOMIC DNA]</scope>
    <source>
        <strain evidence="7 8">L51</strain>
    </source>
</reference>
<comment type="subcellular location">
    <subcellularLocation>
        <location evidence="1">Nucleus</location>
    </subcellularLocation>
</comment>
<organism evidence="7 8">
    <name type="scientific">Phycomyces blakesleeanus</name>
    <dbReference type="NCBI Taxonomy" id="4837"/>
    <lineage>
        <taxon>Eukaryota</taxon>
        <taxon>Fungi</taxon>
        <taxon>Fungi incertae sedis</taxon>
        <taxon>Mucoromycota</taxon>
        <taxon>Mucoromycotina</taxon>
        <taxon>Mucoromycetes</taxon>
        <taxon>Mucorales</taxon>
        <taxon>Phycomycetaceae</taxon>
        <taxon>Phycomyces</taxon>
    </lineage>
</organism>
<feature type="compositionally biased region" description="Acidic residues" evidence="5">
    <location>
        <begin position="146"/>
        <end position="157"/>
    </location>
</feature>
<dbReference type="Pfam" id="PF00808">
    <property type="entry name" value="CBFD_NFYB_HMF"/>
    <property type="match status" value="1"/>
</dbReference>
<dbReference type="InterPro" id="IPR009072">
    <property type="entry name" value="Histone-fold"/>
</dbReference>
<dbReference type="PANTHER" id="PTHR46172:SF1">
    <property type="entry name" value="DNA POLYMERASE EPSILON SUBUNIT 3"/>
    <property type="match status" value="1"/>
</dbReference>
<name>A0ABR3ALY0_PHYBL</name>
<dbReference type="PANTHER" id="PTHR46172">
    <property type="entry name" value="DNA POLYMERASE EPSILON SUBUNIT 3"/>
    <property type="match status" value="1"/>
</dbReference>
<evidence type="ECO:0000259" key="6">
    <source>
        <dbReference type="Pfam" id="PF00808"/>
    </source>
</evidence>
<feature type="domain" description="Transcription factor CBF/NF-Y/archaeal histone" evidence="6">
    <location>
        <begin position="8"/>
        <end position="72"/>
    </location>
</feature>
<accession>A0ABR3ALY0</accession>
<proteinExistence type="predicted"/>
<dbReference type="CDD" id="cd22928">
    <property type="entry name" value="HFD_POLE3_DPB4"/>
    <property type="match status" value="1"/>
</dbReference>
<evidence type="ECO:0000256" key="4">
    <source>
        <dbReference type="ARBA" id="ARBA00042096"/>
    </source>
</evidence>
<keyword evidence="2" id="KW-0539">Nucleus</keyword>
<evidence type="ECO:0000256" key="2">
    <source>
        <dbReference type="ARBA" id="ARBA00023242"/>
    </source>
</evidence>